<keyword evidence="6" id="KW-1185">Reference proteome</keyword>
<dbReference type="InParanoid" id="D6RKM9"/>
<evidence type="ECO:0000259" key="3">
    <source>
        <dbReference type="Pfam" id="PF05970"/>
    </source>
</evidence>
<comment type="cofactor">
    <cofactor evidence="1">
        <name>Mg(2+)</name>
        <dbReference type="ChEBI" id="CHEBI:18420"/>
    </cofactor>
</comment>
<feature type="compositionally biased region" description="Polar residues" evidence="2">
    <location>
        <begin position="1"/>
        <end position="10"/>
    </location>
</feature>
<dbReference type="HOGENOM" id="CLU_227098_0_0_1"/>
<dbReference type="PANTHER" id="PTHR47642">
    <property type="entry name" value="ATP-DEPENDENT DNA HELICASE"/>
    <property type="match status" value="1"/>
</dbReference>
<dbReference type="Pfam" id="PF05970">
    <property type="entry name" value="PIF1"/>
    <property type="match status" value="1"/>
</dbReference>
<feature type="compositionally biased region" description="Basic residues" evidence="2">
    <location>
        <begin position="2555"/>
        <end position="2564"/>
    </location>
</feature>
<dbReference type="GO" id="GO:0000723">
    <property type="term" value="P:telomere maintenance"/>
    <property type="evidence" value="ECO:0007669"/>
    <property type="project" value="InterPro"/>
</dbReference>
<feature type="domain" description="DUF6570" evidence="4">
    <location>
        <begin position="1145"/>
        <end position="1244"/>
    </location>
</feature>
<feature type="compositionally biased region" description="Basic and acidic residues" evidence="2">
    <location>
        <begin position="2542"/>
        <end position="2553"/>
    </location>
</feature>
<dbReference type="GO" id="GO:0043139">
    <property type="term" value="F:5'-3' DNA helicase activity"/>
    <property type="evidence" value="ECO:0007669"/>
    <property type="project" value="UniProtKB-EC"/>
</dbReference>
<feature type="compositionally biased region" description="Polar residues" evidence="2">
    <location>
        <begin position="2598"/>
        <end position="2615"/>
    </location>
</feature>
<dbReference type="VEuPathDB" id="FungiDB:CC1G_13895"/>
<dbReference type="eggNOG" id="KOG0987">
    <property type="taxonomic scope" value="Eukaryota"/>
</dbReference>
<feature type="region of interest" description="Disordered" evidence="2">
    <location>
        <begin position="781"/>
        <end position="805"/>
    </location>
</feature>
<dbReference type="RefSeq" id="XP_002911855.1">
    <property type="nucleotide sequence ID" value="XM_002911809.1"/>
</dbReference>
<evidence type="ECO:0000313" key="6">
    <source>
        <dbReference type="Proteomes" id="UP000001861"/>
    </source>
</evidence>
<gene>
    <name evidence="5" type="ORF">CC1G_13895</name>
</gene>
<comment type="caution">
    <text evidence="5">The sequence shown here is derived from an EMBL/GenBank/DDBJ whole genome shotgun (WGS) entry which is preliminary data.</text>
</comment>
<feature type="region of interest" description="Disordered" evidence="2">
    <location>
        <begin position="498"/>
        <end position="602"/>
    </location>
</feature>
<dbReference type="InterPro" id="IPR051055">
    <property type="entry name" value="PIF1_helicase"/>
</dbReference>
<dbReference type="InterPro" id="IPR010285">
    <property type="entry name" value="DNA_helicase_pif1-like_DEAD"/>
</dbReference>
<dbReference type="EMBL" id="AACS02000002">
    <property type="protein sequence ID" value="EFI28361.1"/>
    <property type="molecule type" value="Genomic_DNA"/>
</dbReference>
<feature type="compositionally biased region" description="Basic residues" evidence="2">
    <location>
        <begin position="195"/>
        <end position="205"/>
    </location>
</feature>
<keyword evidence="1" id="KW-0067">ATP-binding</keyword>
<feature type="compositionally biased region" description="Polar residues" evidence="2">
    <location>
        <begin position="784"/>
        <end position="805"/>
    </location>
</feature>
<accession>D6RKM9</accession>
<feature type="region of interest" description="Disordered" evidence="2">
    <location>
        <begin position="2542"/>
        <end position="2645"/>
    </location>
</feature>
<keyword evidence="1" id="KW-0547">Nucleotide-binding</keyword>
<dbReference type="Gene3D" id="3.40.50.300">
    <property type="entry name" value="P-loop containing nucleotide triphosphate hydrolases"/>
    <property type="match status" value="1"/>
</dbReference>
<dbReference type="GO" id="GO:0006281">
    <property type="term" value="P:DNA repair"/>
    <property type="evidence" value="ECO:0007669"/>
    <property type="project" value="UniProtKB-KW"/>
</dbReference>
<feature type="compositionally biased region" description="Pro residues" evidence="2">
    <location>
        <begin position="229"/>
        <end position="251"/>
    </location>
</feature>
<evidence type="ECO:0000256" key="1">
    <source>
        <dbReference type="RuleBase" id="RU363044"/>
    </source>
</evidence>
<dbReference type="GO" id="GO:0005524">
    <property type="term" value="F:ATP binding"/>
    <property type="evidence" value="ECO:0007669"/>
    <property type="project" value="UniProtKB-KW"/>
</dbReference>
<dbReference type="GO" id="GO:0006310">
    <property type="term" value="P:DNA recombination"/>
    <property type="evidence" value="ECO:0007669"/>
    <property type="project" value="UniProtKB-KW"/>
</dbReference>
<dbReference type="KEGG" id="cci:CC1G_13895"/>
<proteinExistence type="inferred from homology"/>
<dbReference type="OrthoDB" id="3259294at2759"/>
<dbReference type="Proteomes" id="UP000001861">
    <property type="component" value="Unassembled WGS sequence"/>
</dbReference>
<feature type="region of interest" description="Disordered" evidence="2">
    <location>
        <begin position="337"/>
        <end position="387"/>
    </location>
</feature>
<evidence type="ECO:0000256" key="2">
    <source>
        <dbReference type="SAM" id="MobiDB-lite"/>
    </source>
</evidence>
<feature type="domain" description="DNA helicase Pif1-like DEAD-box helicase" evidence="3">
    <location>
        <begin position="1987"/>
        <end position="2195"/>
    </location>
</feature>
<feature type="region of interest" description="Disordered" evidence="2">
    <location>
        <begin position="1"/>
        <end position="23"/>
    </location>
</feature>
<dbReference type="Pfam" id="PF20209">
    <property type="entry name" value="DUF6570"/>
    <property type="match status" value="1"/>
</dbReference>
<dbReference type="SUPFAM" id="SSF52540">
    <property type="entry name" value="P-loop containing nucleoside triphosphate hydrolases"/>
    <property type="match status" value="2"/>
</dbReference>
<keyword evidence="1" id="KW-0227">DNA damage</keyword>
<dbReference type="GeneID" id="9379767"/>
<dbReference type="InterPro" id="IPR027417">
    <property type="entry name" value="P-loop_NTPase"/>
</dbReference>
<dbReference type="InterPro" id="IPR046700">
    <property type="entry name" value="DUF6570"/>
</dbReference>
<dbReference type="GO" id="GO:0016887">
    <property type="term" value="F:ATP hydrolysis activity"/>
    <property type="evidence" value="ECO:0007669"/>
    <property type="project" value="RHEA"/>
</dbReference>
<organism evidence="5 6">
    <name type="scientific">Coprinopsis cinerea (strain Okayama-7 / 130 / ATCC MYA-4618 / FGSC 9003)</name>
    <name type="common">Inky cap fungus</name>
    <name type="synonym">Hormographiella aspergillata</name>
    <dbReference type="NCBI Taxonomy" id="240176"/>
    <lineage>
        <taxon>Eukaryota</taxon>
        <taxon>Fungi</taxon>
        <taxon>Dikarya</taxon>
        <taxon>Basidiomycota</taxon>
        <taxon>Agaricomycotina</taxon>
        <taxon>Agaricomycetes</taxon>
        <taxon>Agaricomycetidae</taxon>
        <taxon>Agaricales</taxon>
        <taxon>Agaricineae</taxon>
        <taxon>Psathyrellaceae</taxon>
        <taxon>Coprinopsis</taxon>
    </lineage>
</organism>
<keyword evidence="1" id="KW-0378">Hydrolase</keyword>
<feature type="compositionally biased region" description="Basic and acidic residues" evidence="2">
    <location>
        <begin position="2565"/>
        <end position="2575"/>
    </location>
</feature>
<keyword evidence="1" id="KW-0347">Helicase</keyword>
<comment type="similarity">
    <text evidence="1">Belongs to the helicase family.</text>
</comment>
<feature type="region of interest" description="Disordered" evidence="2">
    <location>
        <begin position="69"/>
        <end position="297"/>
    </location>
</feature>
<keyword evidence="1" id="KW-0234">DNA repair</keyword>
<feature type="compositionally biased region" description="Low complexity" evidence="2">
    <location>
        <begin position="580"/>
        <end position="593"/>
    </location>
</feature>
<feature type="compositionally biased region" description="Polar residues" evidence="2">
    <location>
        <begin position="78"/>
        <end position="91"/>
    </location>
</feature>
<evidence type="ECO:0000313" key="5">
    <source>
        <dbReference type="EMBL" id="EFI28361.1"/>
    </source>
</evidence>
<feature type="compositionally biased region" description="Basic and acidic residues" evidence="2">
    <location>
        <begin position="498"/>
        <end position="513"/>
    </location>
</feature>
<name>D6RKM9_COPC7</name>
<keyword evidence="1" id="KW-0233">DNA recombination</keyword>
<feature type="compositionally biased region" description="Basic and acidic residues" evidence="2">
    <location>
        <begin position="138"/>
        <end position="150"/>
    </location>
</feature>
<dbReference type="EC" id="5.6.2.3" evidence="1"/>
<comment type="catalytic activity">
    <reaction evidence="1">
        <text>ATP + H2O = ADP + phosphate + H(+)</text>
        <dbReference type="Rhea" id="RHEA:13065"/>
        <dbReference type="ChEBI" id="CHEBI:15377"/>
        <dbReference type="ChEBI" id="CHEBI:15378"/>
        <dbReference type="ChEBI" id="CHEBI:30616"/>
        <dbReference type="ChEBI" id="CHEBI:43474"/>
        <dbReference type="ChEBI" id="CHEBI:456216"/>
        <dbReference type="EC" id="5.6.2.3"/>
    </reaction>
</comment>
<reference evidence="5 6" key="1">
    <citation type="journal article" date="2010" name="Proc. Natl. Acad. Sci. U.S.A.">
        <title>Insights into evolution of multicellular fungi from the assembled chromosomes of the mushroom Coprinopsis cinerea (Coprinus cinereus).</title>
        <authorList>
            <person name="Stajich J.E."/>
            <person name="Wilke S.K."/>
            <person name="Ahren D."/>
            <person name="Au C.H."/>
            <person name="Birren B.W."/>
            <person name="Borodovsky M."/>
            <person name="Burns C."/>
            <person name="Canback B."/>
            <person name="Casselton L.A."/>
            <person name="Cheng C.K."/>
            <person name="Deng J."/>
            <person name="Dietrich F.S."/>
            <person name="Fargo D.C."/>
            <person name="Farman M.L."/>
            <person name="Gathman A.C."/>
            <person name="Goldberg J."/>
            <person name="Guigo R."/>
            <person name="Hoegger P.J."/>
            <person name="Hooker J.B."/>
            <person name="Huggins A."/>
            <person name="James T.Y."/>
            <person name="Kamada T."/>
            <person name="Kilaru S."/>
            <person name="Kodira C."/>
            <person name="Kues U."/>
            <person name="Kupfer D."/>
            <person name="Kwan H.S."/>
            <person name="Lomsadze A."/>
            <person name="Li W."/>
            <person name="Lilly W.W."/>
            <person name="Ma L.J."/>
            <person name="Mackey A.J."/>
            <person name="Manning G."/>
            <person name="Martin F."/>
            <person name="Muraguchi H."/>
            <person name="Natvig D.O."/>
            <person name="Palmerini H."/>
            <person name="Ramesh M.A."/>
            <person name="Rehmeyer C.J."/>
            <person name="Roe B.A."/>
            <person name="Shenoy N."/>
            <person name="Stanke M."/>
            <person name="Ter-Hovhannisyan V."/>
            <person name="Tunlid A."/>
            <person name="Velagapudi R."/>
            <person name="Vision T.J."/>
            <person name="Zeng Q."/>
            <person name="Zolan M.E."/>
            <person name="Pukkila P.J."/>
        </authorList>
    </citation>
    <scope>NUCLEOTIDE SEQUENCE [LARGE SCALE GENOMIC DNA]</scope>
    <source>
        <strain evidence="6">Okayama-7 / 130 / ATCC MYA-4618 / FGSC 9003</strain>
    </source>
</reference>
<sequence length="2742" mass="308031">MTSNTQQRSDSAPMMTPGFLPPPVFFGPQSMDINMHGGWHGATLHNGFLPRFRADGSTVMSLVPENLTERHKGDGAEPSSTPTGASQSGQSPERVEGEPTTPGQPDDVISISSYEDDGAKPCHVPGDSTYRGRLPRSRIKDAQPDGEGRVTRSKLKSTNAKAGANRRRTKQQTATEESNIAHDADDEREANANAKRPRRSRRTVKSKPLVMSSDDDKADNPQESEETPVDPPLTQPRPTLEPSPLPLPQTKPPATKGKGKAKRAITARDGSGSDNPRPHKRSVVDDAIEISDSSDYAKGLEKLLKRKKSSKESRQKLFKKINGLFRSSKRWRNNFLDLEAEEDDAEGRSSSEGSEKDDEYRYSDSFIDDSEVHDDANMADPDAPFPGLELEDFARQADEARRNQVEDDRCMARAITRHTAMVQSALAEGNNRVDQTDISDNVMKKPGASNVLSNSQATTEVGVLVGPETTEVRESSSSEDEFGVKFYRAQFREAIRRSRQAHERRLAEERNTRDGASSRPGPSTPSPRDGFSRPPPAYDSLYTSPLPAYTPTVPAAQMVTPPNSSSAVPQAFPAAVGTPSGNSGSGNDHNGSGPSTGGQPRRLRFSFPERCEVTDAKLHDVLLAGDYASLVPLRRGSFVPWSNAPGRGLVRFSAWTDQAPSMDPAKAFQAIRLQRCQEFINPSRASPAELEVKEITGGLHSNSFRLHAYLNGQPAICVSSVYSESSCLRTLTAFGLPQNMLQGKLHTQEFDRLVGFFCMSFGIPELHANLSRDSMHYVTRPVSRDNSSSQGSAPGMFSNNPSPSTKRPIANRLLVDHFALDSRNDVPIYDARGTSDFNFTTDLPSMASKLPVFTNGEIPCILSGNVDDLDSSTRFRFIAYTRPERQEEELAENPTAVACSLSPGDLARALLQKLLEHECSADCGQYVSFLVPCQENKEDAKQKTLAKGFALRELREWLDDQEVLKMSDDTMFTLVGLTREQDWIENGFIEPGFTFVKMPWTALLSKLTKAGLQEIARFHGIEAPVRRTRAQLLDDFRVHQCDPGCFQLMASFTVQRKRCGNAKPLPPDDNSPFVWEEFNSKVDVHYPPMPINRKDVARIPVCFMRTIEVSSVAVLERKSSIDPIEPLRGPILVPGASIICGPCDSREVPNELKDLTLGERALIARVRRNRTLVRVSNGHYKMVANVIAFPNPTIKVYEKLPPHRSDIDDRTPVMVRRLKVLRALEWLKVNHCDYYDLEIDHEALLSYAEEGVPVGVLHRQMSEKDGNVLGTAKAVFDDGEERGAEEGWGQEGRGVFGDPAAYYGTVEQQGRMTLHLHILLFIKGALSPKDIREKLVNGDKEFERKLIEYLESVQTGDFLTGTKEDVRRRIPRDTLPKKKGIHTILHSEEGQLDHDPTYKDPTLHFPKAPPTVLCDSADLCHCENCLDIDDWYVDFKKTVDDIMYRTNVHVCHGKKGPSGEALKQHPTGKGCVGRDGKCAARFPRKVVKESHVDPIDGHVSLKKLESSLNCVTPAVTYTSCCNTDTTSLQSGTGIKATVGTMYDAFERHSNALFAEDTKTVDSARKMILKVVNSLGAKTEIGAPMAALYLLDNPDKYCSHEFVNFYWKNYVNYVRREWEKLLDRMEVDEEEGVGEDDLENVNYYDDGEREAEMNKFSAEDNEPVIVRRSAKYFVSRSSVDDYIYRPKQLEDVCLYEWVQCSVREKSEHARLGLRFFTYLDEHPMATKQKVACDPERRHRVVPNFIGPPLPRDDGDLDREEYCLTMLTLFKPWRSGIDLKTANVTWEDVFESHTFTQRQREVMKHFRVRFECYDARDDFHAQRQNDRAEGDAEDLEAEGSDIGDVDVDLNIVKDDSYWLTKTIKGNWTKDQDKRWKEAEEALKNARWKAGPSGRHQMPDLPLVSIGNTMDGAYWTDLIKREKARLWKERFNRLSGESEDSDGGNETKRSEKPVQNDVYVVYGPYYSRSFRPSNPRWGDVMSKIEKEYSLNAEQSRSFRIVANHATLIEPDQLLKYLGGMAGTGKTQVLKSLITFFRARGEPYRLVLLGPTGTSAALIGGTTYHSFLSIVSGKWGSNRGELRAVEEVRERLLGVSYIFIDEISMLSCLDVCRISERLCDAMNFHEKPFGGLNVIFAGDFAQLPPTKGHALYSGDVALKQSPRQKVEDQEETIGKSIWLQFTCCVILKKNMRQRDVTEDDIKFRTALENLRYRACTNEDIAFLKTRIPLYNENLTIDDPKFRFVSIITSRNVQKDTYNFHNSARFAEEAGKELHHFYSIDSLCQTQSNDDFQADDAGSSKVDPRLQVILWDQLPSTSEQVPARLSLCIGMPVMIRNNEATDLCITRGQEGIVVGWKATRIKGFPQHNALDTLFIRLVNAPKKVKIPGLPEMVIPLTKTSQQVVAKLPNGEGPKISRKQVPILPNFAMTDYASQGKTRTVNVVDLTMCRSHQAIYTCLSRGKTAADTIIVRDFPSHMMQGGIFGWLRQEFRELNHLDRITELRYEGKLPEDVIKPTRWSTIDAYKKSIKDHEEDKWHPVLRLEPGRDEWQRPVRDSQIHHSMKGSKGKRKASDHADGDLGRKRRCAPPALGRGDQVPLGPIWDSTNWSSRAQEASASQIGSLPKKEESDDESGYLQPSGAGQGLLAKRKDDKRALSRLQKKLNKARVAKVNGKRKRNNLRDRLKHMTDRFREVENNLKELTQIVESASEVCNKAKAVIEEELNDVIIYRSDDSECVGSDDELDEGDD</sequence>
<protein>
    <recommendedName>
        <fullName evidence="1">ATP-dependent DNA helicase</fullName>
        <ecNumber evidence="1">5.6.2.3</ecNumber>
    </recommendedName>
</protein>
<evidence type="ECO:0000259" key="4">
    <source>
        <dbReference type="Pfam" id="PF20209"/>
    </source>
</evidence>